<reference evidence="3" key="1">
    <citation type="journal article" date="2023" name="Nat. Commun.">
        <title>Diploid and tetraploid genomes of Acorus and the evolution of monocots.</title>
        <authorList>
            <person name="Ma L."/>
            <person name="Liu K.W."/>
            <person name="Li Z."/>
            <person name="Hsiao Y.Y."/>
            <person name="Qi Y."/>
            <person name="Fu T."/>
            <person name="Tang G.D."/>
            <person name="Zhang D."/>
            <person name="Sun W.H."/>
            <person name="Liu D.K."/>
            <person name="Li Y."/>
            <person name="Chen G.Z."/>
            <person name="Liu X.D."/>
            <person name="Liao X.Y."/>
            <person name="Jiang Y.T."/>
            <person name="Yu X."/>
            <person name="Hao Y."/>
            <person name="Huang J."/>
            <person name="Zhao X.W."/>
            <person name="Ke S."/>
            <person name="Chen Y.Y."/>
            <person name="Wu W.L."/>
            <person name="Hsu J.L."/>
            <person name="Lin Y.F."/>
            <person name="Huang M.D."/>
            <person name="Li C.Y."/>
            <person name="Huang L."/>
            <person name="Wang Z.W."/>
            <person name="Zhao X."/>
            <person name="Zhong W.Y."/>
            <person name="Peng D.H."/>
            <person name="Ahmad S."/>
            <person name="Lan S."/>
            <person name="Zhang J.S."/>
            <person name="Tsai W.C."/>
            <person name="Van de Peer Y."/>
            <person name="Liu Z.J."/>
        </authorList>
    </citation>
    <scope>NUCLEOTIDE SEQUENCE</scope>
    <source>
        <strain evidence="3">SCP</strain>
    </source>
</reference>
<sequence>MGNCLKVEKTSTTPNHPKMNQFSEESESGYKRVKILLTKQELALLMSKCDNNDNGRILLENIARELKVKANCGRIGMRSTEPLRRCSDSWRPALDSIIEDC</sequence>
<dbReference type="Pfam" id="PF25418">
    <property type="entry name" value="DUF7890"/>
    <property type="match status" value="1"/>
</dbReference>
<name>A0AAV9BFX4_ACOGR</name>
<proteinExistence type="predicted"/>
<dbReference type="AlphaFoldDB" id="A0AAV9BFX4"/>
<dbReference type="PANTHER" id="PTHR35704:SF1">
    <property type="entry name" value="OS02G0254600 PROTEIN"/>
    <property type="match status" value="1"/>
</dbReference>
<feature type="region of interest" description="Disordered" evidence="1">
    <location>
        <begin position="1"/>
        <end position="27"/>
    </location>
</feature>
<feature type="domain" description="DUF7890" evidence="2">
    <location>
        <begin position="32"/>
        <end position="66"/>
    </location>
</feature>
<organism evidence="3 4">
    <name type="scientific">Acorus gramineus</name>
    <name type="common">Dwarf sweet flag</name>
    <dbReference type="NCBI Taxonomy" id="55184"/>
    <lineage>
        <taxon>Eukaryota</taxon>
        <taxon>Viridiplantae</taxon>
        <taxon>Streptophyta</taxon>
        <taxon>Embryophyta</taxon>
        <taxon>Tracheophyta</taxon>
        <taxon>Spermatophyta</taxon>
        <taxon>Magnoliopsida</taxon>
        <taxon>Liliopsida</taxon>
        <taxon>Acoraceae</taxon>
        <taxon>Acorus</taxon>
    </lineage>
</organism>
<dbReference type="PANTHER" id="PTHR35704">
    <property type="entry name" value="OS02G0254600 PROTEIN"/>
    <property type="match status" value="1"/>
</dbReference>
<gene>
    <name evidence="3" type="ORF">QJS04_geneDACA011054</name>
</gene>
<evidence type="ECO:0000313" key="3">
    <source>
        <dbReference type="EMBL" id="KAK1275169.1"/>
    </source>
</evidence>
<dbReference type="InterPro" id="IPR057212">
    <property type="entry name" value="DUF7890"/>
</dbReference>
<comment type="caution">
    <text evidence="3">The sequence shown here is derived from an EMBL/GenBank/DDBJ whole genome shotgun (WGS) entry which is preliminary data.</text>
</comment>
<feature type="compositionally biased region" description="Polar residues" evidence="1">
    <location>
        <begin position="10"/>
        <end position="23"/>
    </location>
</feature>
<dbReference type="Proteomes" id="UP001179952">
    <property type="component" value="Unassembled WGS sequence"/>
</dbReference>
<reference evidence="3" key="2">
    <citation type="submission" date="2023-06" db="EMBL/GenBank/DDBJ databases">
        <authorList>
            <person name="Ma L."/>
            <person name="Liu K.-W."/>
            <person name="Li Z."/>
            <person name="Hsiao Y.-Y."/>
            <person name="Qi Y."/>
            <person name="Fu T."/>
            <person name="Tang G."/>
            <person name="Zhang D."/>
            <person name="Sun W.-H."/>
            <person name="Liu D.-K."/>
            <person name="Li Y."/>
            <person name="Chen G.-Z."/>
            <person name="Liu X.-D."/>
            <person name="Liao X.-Y."/>
            <person name="Jiang Y.-T."/>
            <person name="Yu X."/>
            <person name="Hao Y."/>
            <person name="Huang J."/>
            <person name="Zhao X.-W."/>
            <person name="Ke S."/>
            <person name="Chen Y.-Y."/>
            <person name="Wu W.-L."/>
            <person name="Hsu J.-L."/>
            <person name="Lin Y.-F."/>
            <person name="Huang M.-D."/>
            <person name="Li C.-Y."/>
            <person name="Huang L."/>
            <person name="Wang Z.-W."/>
            <person name="Zhao X."/>
            <person name="Zhong W.-Y."/>
            <person name="Peng D.-H."/>
            <person name="Ahmad S."/>
            <person name="Lan S."/>
            <person name="Zhang J.-S."/>
            <person name="Tsai W.-C."/>
            <person name="Van De Peer Y."/>
            <person name="Liu Z.-J."/>
        </authorList>
    </citation>
    <scope>NUCLEOTIDE SEQUENCE</scope>
    <source>
        <strain evidence="3">SCP</strain>
        <tissue evidence="3">Leaves</tissue>
    </source>
</reference>
<keyword evidence="4" id="KW-1185">Reference proteome</keyword>
<evidence type="ECO:0000259" key="2">
    <source>
        <dbReference type="Pfam" id="PF25418"/>
    </source>
</evidence>
<dbReference type="EMBL" id="JAUJYN010000003">
    <property type="protein sequence ID" value="KAK1275169.1"/>
    <property type="molecule type" value="Genomic_DNA"/>
</dbReference>
<protein>
    <recommendedName>
        <fullName evidence="2">DUF7890 domain-containing protein</fullName>
    </recommendedName>
</protein>
<evidence type="ECO:0000313" key="4">
    <source>
        <dbReference type="Proteomes" id="UP001179952"/>
    </source>
</evidence>
<accession>A0AAV9BFX4</accession>
<evidence type="ECO:0000256" key="1">
    <source>
        <dbReference type="SAM" id="MobiDB-lite"/>
    </source>
</evidence>